<dbReference type="InterPro" id="IPR036770">
    <property type="entry name" value="Ankyrin_rpt-contain_sf"/>
</dbReference>
<dbReference type="SUPFAM" id="SSF48403">
    <property type="entry name" value="Ankyrin repeat"/>
    <property type="match status" value="1"/>
</dbReference>
<evidence type="ECO:0000313" key="5">
    <source>
        <dbReference type="Proteomes" id="UP000694545"/>
    </source>
</evidence>
<feature type="repeat" description="ANK" evidence="3">
    <location>
        <begin position="104"/>
        <end position="136"/>
    </location>
</feature>
<dbReference type="AlphaFoldDB" id="A0A8D2L702"/>
<evidence type="ECO:0000313" key="4">
    <source>
        <dbReference type="Ensembl" id="ENSVKKP00000017625.1"/>
    </source>
</evidence>
<feature type="repeat" description="ANK" evidence="3">
    <location>
        <begin position="71"/>
        <end position="103"/>
    </location>
</feature>
<dbReference type="Proteomes" id="UP000694545">
    <property type="component" value="Unplaced"/>
</dbReference>
<evidence type="ECO:0000256" key="1">
    <source>
        <dbReference type="ARBA" id="ARBA00022737"/>
    </source>
</evidence>
<dbReference type="SMART" id="SM00248">
    <property type="entry name" value="ANK"/>
    <property type="match status" value="3"/>
</dbReference>
<dbReference type="PROSITE" id="PS50088">
    <property type="entry name" value="ANK_REPEAT"/>
    <property type="match status" value="3"/>
</dbReference>
<dbReference type="PRINTS" id="PR01415">
    <property type="entry name" value="ANKYRIN"/>
</dbReference>
<evidence type="ECO:0000256" key="2">
    <source>
        <dbReference type="ARBA" id="ARBA00023043"/>
    </source>
</evidence>
<evidence type="ECO:0000256" key="3">
    <source>
        <dbReference type="PROSITE-ProRule" id="PRU00023"/>
    </source>
</evidence>
<organism evidence="4 5">
    <name type="scientific">Varanus komodoensis</name>
    <name type="common">Komodo dragon</name>
    <dbReference type="NCBI Taxonomy" id="61221"/>
    <lineage>
        <taxon>Eukaryota</taxon>
        <taxon>Metazoa</taxon>
        <taxon>Chordata</taxon>
        <taxon>Craniata</taxon>
        <taxon>Vertebrata</taxon>
        <taxon>Euteleostomi</taxon>
        <taxon>Lepidosauria</taxon>
        <taxon>Squamata</taxon>
        <taxon>Bifurcata</taxon>
        <taxon>Unidentata</taxon>
        <taxon>Episquamata</taxon>
        <taxon>Toxicofera</taxon>
        <taxon>Anguimorpha</taxon>
        <taxon>Paleoanguimorpha</taxon>
        <taxon>Varanoidea</taxon>
        <taxon>Varanidae</taxon>
        <taxon>Varanus</taxon>
    </lineage>
</organism>
<reference evidence="4" key="1">
    <citation type="submission" date="2025-08" db="UniProtKB">
        <authorList>
            <consortium name="Ensembl"/>
        </authorList>
    </citation>
    <scope>IDENTIFICATION</scope>
</reference>
<keyword evidence="2 3" id="KW-0040">ANK repeat</keyword>
<keyword evidence="5" id="KW-1185">Reference proteome</keyword>
<dbReference type="Ensembl" id="ENSVKKT00000018064.1">
    <property type="protein sequence ID" value="ENSVKKP00000017625.1"/>
    <property type="gene ID" value="ENSVKKG00000012048.1"/>
</dbReference>
<protein>
    <submittedName>
        <fullName evidence="4">Uncharacterized protein</fullName>
    </submittedName>
</protein>
<name>A0A8D2L702_VARKO</name>
<accession>A0A8D2L702</accession>
<dbReference type="PROSITE" id="PS50297">
    <property type="entry name" value="ANK_REP_REGION"/>
    <property type="match status" value="3"/>
</dbReference>
<dbReference type="InterPro" id="IPR002110">
    <property type="entry name" value="Ankyrin_rpt"/>
</dbReference>
<reference evidence="4" key="2">
    <citation type="submission" date="2025-09" db="UniProtKB">
        <authorList>
            <consortium name="Ensembl"/>
        </authorList>
    </citation>
    <scope>IDENTIFICATION</scope>
</reference>
<proteinExistence type="predicted"/>
<feature type="repeat" description="ANK" evidence="3">
    <location>
        <begin position="137"/>
        <end position="159"/>
    </location>
</feature>
<dbReference type="Gene3D" id="1.25.40.20">
    <property type="entry name" value="Ankyrin repeat-containing domain"/>
    <property type="match status" value="2"/>
</dbReference>
<sequence length="171" mass="18469">LKHCVKGLCVLAKPEKLTRVKCKEKQIVAAEVKSTGNDFNSPSIFDSVAKGNLSDLEKSLKLSDVNAVNAANETLLHIAAAHGHTEIIDYLISKGAKLEAKDKAGRTPLHRAAGKGHDKAVKMLLQAGASMYSLDQEGKSPLHMASQNHHMHVLQSILKEERLLIGHTGGR</sequence>
<dbReference type="PANTHER" id="PTHR24171">
    <property type="entry name" value="ANKYRIN REPEAT DOMAIN-CONTAINING PROTEIN 39-RELATED"/>
    <property type="match status" value="1"/>
</dbReference>
<keyword evidence="1" id="KW-0677">Repeat</keyword>
<dbReference type="OMA" id="HAVPDHK"/>
<dbReference type="Pfam" id="PF12796">
    <property type="entry name" value="Ank_2"/>
    <property type="match status" value="1"/>
</dbReference>